<feature type="signal peptide" evidence="5">
    <location>
        <begin position="1"/>
        <end position="24"/>
    </location>
</feature>
<organism evidence="7 8">
    <name type="scientific">Marinobacter excellens HL-55</name>
    <dbReference type="NCBI Taxonomy" id="1305731"/>
    <lineage>
        <taxon>Bacteria</taxon>
        <taxon>Pseudomonadati</taxon>
        <taxon>Pseudomonadota</taxon>
        <taxon>Gammaproteobacteria</taxon>
        <taxon>Pseudomonadales</taxon>
        <taxon>Marinobacteraceae</taxon>
        <taxon>Marinobacter</taxon>
    </lineage>
</organism>
<dbReference type="HAMAP" id="MF_00923">
    <property type="entry name" value="OM_assembly_BamB"/>
    <property type="match status" value="1"/>
</dbReference>
<gene>
    <name evidence="4 7" type="primary">bamB</name>
    <name evidence="7" type="ORF">HLUCCX14_12970</name>
</gene>
<evidence type="ECO:0000256" key="1">
    <source>
        <dbReference type="ARBA" id="ARBA00022729"/>
    </source>
</evidence>
<comment type="function">
    <text evidence="4">Part of the outer membrane protein assembly complex, which is involved in assembly and insertion of beta-barrel proteins into the outer membrane.</text>
</comment>
<dbReference type="PATRIC" id="fig|1305731.5.peg.1071"/>
<keyword evidence="2 4" id="KW-0472">Membrane</keyword>
<dbReference type="Gene3D" id="2.130.10.10">
    <property type="entry name" value="YVTN repeat-like/Quinoprotein amine dehydrogenase"/>
    <property type="match status" value="1"/>
</dbReference>
<evidence type="ECO:0000256" key="5">
    <source>
        <dbReference type="SAM" id="SignalP"/>
    </source>
</evidence>
<feature type="chain" id="PRO_5008992713" description="Outer membrane protein assembly factor BamB" evidence="5">
    <location>
        <begin position="25"/>
        <end position="388"/>
    </location>
</feature>
<dbReference type="InterPro" id="IPR011047">
    <property type="entry name" value="Quinoprotein_ADH-like_sf"/>
</dbReference>
<reference evidence="7 8" key="1">
    <citation type="submission" date="2015-09" db="EMBL/GenBank/DDBJ databases">
        <title>Identification and resolution of microdiversity through metagenomic sequencing of parallel consortia.</title>
        <authorList>
            <person name="Nelson W.C."/>
            <person name="Romine M.F."/>
            <person name="Lindemann S.R."/>
        </authorList>
    </citation>
    <scope>NUCLEOTIDE SEQUENCE [LARGE SCALE GENOMIC DNA]</scope>
    <source>
        <strain evidence="7">HL-55</strain>
    </source>
</reference>
<accession>A0A0N8KKE8</accession>
<dbReference type="NCBIfam" id="TIGR03300">
    <property type="entry name" value="assembly_YfgL"/>
    <property type="match status" value="1"/>
</dbReference>
<dbReference type="GO" id="GO:0051205">
    <property type="term" value="P:protein insertion into membrane"/>
    <property type="evidence" value="ECO:0007669"/>
    <property type="project" value="UniProtKB-UniRule"/>
</dbReference>
<dbReference type="PROSITE" id="PS51257">
    <property type="entry name" value="PROKAR_LIPOPROTEIN"/>
    <property type="match status" value="1"/>
</dbReference>
<evidence type="ECO:0000256" key="2">
    <source>
        <dbReference type="ARBA" id="ARBA00023136"/>
    </source>
</evidence>
<comment type="subcellular location">
    <subcellularLocation>
        <location evidence="4">Cell outer membrane</location>
        <topology evidence="4">Lipid-anchor</topology>
    </subcellularLocation>
</comment>
<name>A0A0N8KKE8_9GAMM</name>
<dbReference type="PANTHER" id="PTHR34512:SF30">
    <property type="entry name" value="OUTER MEMBRANE PROTEIN ASSEMBLY FACTOR BAMB"/>
    <property type="match status" value="1"/>
</dbReference>
<dbReference type="AlphaFoldDB" id="A0A0N8KKE8"/>
<comment type="caution">
    <text evidence="7">The sequence shown here is derived from an EMBL/GenBank/DDBJ whole genome shotgun (WGS) entry which is preliminary data.</text>
</comment>
<feature type="domain" description="Pyrrolo-quinoline quinone repeat" evidence="6">
    <location>
        <begin position="79"/>
        <end position="308"/>
    </location>
</feature>
<dbReference type="InterPro" id="IPR002372">
    <property type="entry name" value="PQQ_rpt_dom"/>
</dbReference>
<dbReference type="STRING" id="1305731.GCA_000934705_01034"/>
<keyword evidence="1 4" id="KW-0732">Signal</keyword>
<dbReference type="Pfam" id="PF13360">
    <property type="entry name" value="PQQ_2"/>
    <property type="match status" value="1"/>
</dbReference>
<comment type="similarity">
    <text evidence="4">Belongs to the BamB family.</text>
</comment>
<protein>
    <recommendedName>
        <fullName evidence="4">Outer membrane protein assembly factor BamB</fullName>
    </recommendedName>
</protein>
<keyword evidence="4" id="KW-0564">Palmitate</keyword>
<dbReference type="Proteomes" id="UP000050416">
    <property type="component" value="Unassembled WGS sequence"/>
</dbReference>
<keyword evidence="4 7" id="KW-0449">Lipoprotein</keyword>
<dbReference type="SMART" id="SM00564">
    <property type="entry name" value="PQQ"/>
    <property type="match status" value="7"/>
</dbReference>
<dbReference type="GO" id="GO:0009279">
    <property type="term" value="C:cell outer membrane"/>
    <property type="evidence" value="ECO:0007669"/>
    <property type="project" value="UniProtKB-SubCell"/>
</dbReference>
<evidence type="ECO:0000256" key="3">
    <source>
        <dbReference type="ARBA" id="ARBA00023237"/>
    </source>
</evidence>
<dbReference type="PANTHER" id="PTHR34512">
    <property type="entry name" value="CELL SURFACE PROTEIN"/>
    <property type="match status" value="1"/>
</dbReference>
<dbReference type="SUPFAM" id="SSF50998">
    <property type="entry name" value="Quinoprotein alcohol dehydrogenase-like"/>
    <property type="match status" value="1"/>
</dbReference>
<evidence type="ECO:0000259" key="6">
    <source>
        <dbReference type="Pfam" id="PF13360"/>
    </source>
</evidence>
<dbReference type="OrthoDB" id="5173551at2"/>
<dbReference type="EMBL" id="LJZQ01000021">
    <property type="protein sequence ID" value="KPQ27938.1"/>
    <property type="molecule type" value="Genomic_DNA"/>
</dbReference>
<dbReference type="GO" id="GO:0043165">
    <property type="term" value="P:Gram-negative-bacterium-type cell outer membrane assembly"/>
    <property type="evidence" value="ECO:0007669"/>
    <property type="project" value="UniProtKB-UniRule"/>
</dbReference>
<proteinExistence type="inferred from homology"/>
<dbReference type="InterPro" id="IPR015943">
    <property type="entry name" value="WD40/YVTN_repeat-like_dom_sf"/>
</dbReference>
<sequence>MRFVRNRFVSFPLASFLLALIVGCSGNDTFEQPVPVPEIEATVEFKRVWTMSVGKGHDGQFLHLAPLYTGDAIYAASADGLLVAVEPGNGKALWQRRSKDRIFAGVGGDNNQLYYVTRDAELVALSRETSEELWRSSLPTEALAAPQSNGALVVTQTTDGRVIGFDASNGERRWQYDGQVPVLSMRTASIPLVGGDVVIASFANGRVIALTADAGQPVWQYEVGQPQGRTELERLVDIGGQPVVLESAIMVAGYQGKLALIDIRSGQEIWSRRASSFYSPSIGAGNIFLAQANGDVVAYRGSDRRELWLQDRLSWRQLTQPVVAGDHLVTGDFEGYLHALSLNDGSLEGQVEIDSDGIRVPVQILEGGNLLVYGNGGRMTVYTLETDK</sequence>
<dbReference type="InterPro" id="IPR017687">
    <property type="entry name" value="BamB"/>
</dbReference>
<dbReference type="InterPro" id="IPR018391">
    <property type="entry name" value="PQQ_b-propeller_rpt"/>
</dbReference>
<evidence type="ECO:0000313" key="8">
    <source>
        <dbReference type="Proteomes" id="UP000050416"/>
    </source>
</evidence>
<evidence type="ECO:0000256" key="4">
    <source>
        <dbReference type="HAMAP-Rule" id="MF_00923"/>
    </source>
</evidence>
<keyword evidence="3 4" id="KW-0998">Cell outer membrane</keyword>
<evidence type="ECO:0000313" key="7">
    <source>
        <dbReference type="EMBL" id="KPQ27938.1"/>
    </source>
</evidence>
<comment type="subunit">
    <text evidence="4">Part of the Bam complex.</text>
</comment>